<dbReference type="PANTHER" id="PTHR15414">
    <property type="entry name" value="OS-9-RELATED"/>
    <property type="match status" value="1"/>
</dbReference>
<keyword evidence="6" id="KW-0256">Endoplasmic reticulum</keyword>
<dbReference type="GO" id="GO:0030246">
    <property type="term" value="F:carbohydrate binding"/>
    <property type="evidence" value="ECO:0007669"/>
    <property type="project" value="UniProtKB-KW"/>
</dbReference>
<name>A0A0C9RPF4_9CONI</name>
<keyword evidence="8" id="KW-0325">Glycoprotein</keyword>
<feature type="signal peptide" evidence="10">
    <location>
        <begin position="1"/>
        <end position="27"/>
    </location>
</feature>
<protein>
    <recommendedName>
        <fullName evidence="3">Protein OS-9 homolog</fullName>
    </recommendedName>
</protein>
<keyword evidence="7" id="KW-1015">Disulfide bond</keyword>
<dbReference type="FunFam" id="2.70.130.10:FF:000021">
    <property type="entry name" value="Protein OS-9 homolog"/>
    <property type="match status" value="1"/>
</dbReference>
<evidence type="ECO:0000256" key="9">
    <source>
        <dbReference type="SAM" id="MobiDB-lite"/>
    </source>
</evidence>
<dbReference type="InterPro" id="IPR044865">
    <property type="entry name" value="MRH_dom"/>
</dbReference>
<dbReference type="SUPFAM" id="SSF50911">
    <property type="entry name" value="Mannose 6-phosphate receptor domain"/>
    <property type="match status" value="1"/>
</dbReference>
<reference evidence="12" key="1">
    <citation type="submission" date="2015-02" db="EMBL/GenBank/DDBJ databases">
        <title>A transcriptome of Wollemia nobilis - a relic of Gondwana.</title>
        <authorList>
            <person name="Chia J.Y."/>
            <person name="Leong Y.S."/>
            <person name="Abdul Karim S."/>
            <person name="Wan Azmi N."/>
            <person name="Hercus R."/>
            <person name="Croft L."/>
        </authorList>
    </citation>
    <scope>NUCLEOTIDE SEQUENCE</scope>
    <source>
        <strain evidence="12">MaeBrown</strain>
        <tissue evidence="12">Leaf</tissue>
    </source>
</reference>
<dbReference type="InterPro" id="IPR009011">
    <property type="entry name" value="Man6P_isomerase_rcpt-bd_dom_sf"/>
</dbReference>
<evidence type="ECO:0000313" key="12">
    <source>
        <dbReference type="EMBL" id="JAG88786.1"/>
    </source>
</evidence>
<feature type="region of interest" description="Disordered" evidence="9">
    <location>
        <begin position="274"/>
        <end position="300"/>
    </location>
</feature>
<evidence type="ECO:0000256" key="3">
    <source>
        <dbReference type="ARBA" id="ARBA00018727"/>
    </source>
</evidence>
<comment type="subcellular location">
    <subcellularLocation>
        <location evidence="1">Endoplasmic reticulum</location>
    </subcellularLocation>
</comment>
<sequence length="300" mass="34526">MAIANSICVLFLTSSLCLFFRFLPALAAERIVSASTVGATFSHSNHDPKYNIKMHSADAHFRADPGQESIMMADRDGQRFECFLPKIDENKDVENVNDKYSSSVTLATDRQTKTKTPDELLEVLKDQCFLRHEGWWSYEFCYKGRVRQVHIEDKKLGQQFILGVYDKEATAALHRNSPDVSLQKDPRSKTAAQRYHAHIYTNGTICDLTNRPRETEVRFMCSESNQALIQSIKEISTCKYALIVQCPMLCKHPLFQEERPTWYNINCNALSNDRKREETEEDKQKRLALPVDHSESDQVH</sequence>
<evidence type="ECO:0000256" key="6">
    <source>
        <dbReference type="ARBA" id="ARBA00022824"/>
    </source>
</evidence>
<dbReference type="GO" id="GO:0030970">
    <property type="term" value="P:retrograde protein transport, ER to cytosol"/>
    <property type="evidence" value="ECO:0007669"/>
    <property type="project" value="TreeGrafter"/>
</dbReference>
<dbReference type="EMBL" id="GCHU01005549">
    <property type="protein sequence ID" value="JAG88786.1"/>
    <property type="molecule type" value="Transcribed_RNA"/>
</dbReference>
<evidence type="ECO:0000256" key="4">
    <source>
        <dbReference type="ARBA" id="ARBA00022729"/>
    </source>
</evidence>
<evidence type="ECO:0000256" key="1">
    <source>
        <dbReference type="ARBA" id="ARBA00004240"/>
    </source>
</evidence>
<dbReference type="GO" id="GO:0005788">
    <property type="term" value="C:endoplasmic reticulum lumen"/>
    <property type="evidence" value="ECO:0007669"/>
    <property type="project" value="TreeGrafter"/>
</dbReference>
<dbReference type="AlphaFoldDB" id="A0A0C9RPF4"/>
<dbReference type="Gene3D" id="2.70.130.10">
    <property type="entry name" value="Mannose-6-phosphate receptor binding domain"/>
    <property type="match status" value="1"/>
</dbReference>
<keyword evidence="4 10" id="KW-0732">Signal</keyword>
<dbReference type="PROSITE" id="PS51914">
    <property type="entry name" value="MRH"/>
    <property type="match status" value="1"/>
</dbReference>
<organism evidence="12">
    <name type="scientific">Wollemia nobilis</name>
    <dbReference type="NCBI Taxonomy" id="56998"/>
    <lineage>
        <taxon>Eukaryota</taxon>
        <taxon>Viridiplantae</taxon>
        <taxon>Streptophyta</taxon>
        <taxon>Embryophyta</taxon>
        <taxon>Tracheophyta</taxon>
        <taxon>Spermatophyta</taxon>
        <taxon>Pinopsida</taxon>
        <taxon>Pinidae</taxon>
        <taxon>Conifers II</taxon>
        <taxon>Araucariales</taxon>
        <taxon>Araucariaceae</taxon>
        <taxon>Wollemia</taxon>
    </lineage>
</organism>
<evidence type="ECO:0000256" key="5">
    <source>
        <dbReference type="ARBA" id="ARBA00022734"/>
    </source>
</evidence>
<feature type="domain" description="MRH" evidence="11">
    <location>
        <begin position="126"/>
        <end position="252"/>
    </location>
</feature>
<evidence type="ECO:0000256" key="10">
    <source>
        <dbReference type="SAM" id="SignalP"/>
    </source>
</evidence>
<proteinExistence type="inferred from homology"/>
<dbReference type="PANTHER" id="PTHR15414:SF0">
    <property type="entry name" value="ENDOPLASMIC RETICULUM LECTIN 1"/>
    <property type="match status" value="1"/>
</dbReference>
<evidence type="ECO:0000259" key="11">
    <source>
        <dbReference type="PROSITE" id="PS51914"/>
    </source>
</evidence>
<dbReference type="Pfam" id="PF07915">
    <property type="entry name" value="PRKCSH"/>
    <property type="match status" value="1"/>
</dbReference>
<evidence type="ECO:0000256" key="7">
    <source>
        <dbReference type="ARBA" id="ARBA00023157"/>
    </source>
</evidence>
<accession>A0A0C9RPF4</accession>
<dbReference type="GO" id="GO:0030968">
    <property type="term" value="P:endoplasmic reticulum unfolded protein response"/>
    <property type="evidence" value="ECO:0007669"/>
    <property type="project" value="InterPro"/>
</dbReference>
<evidence type="ECO:0000256" key="8">
    <source>
        <dbReference type="ARBA" id="ARBA00023180"/>
    </source>
</evidence>
<dbReference type="InterPro" id="IPR012913">
    <property type="entry name" value="OS9-like_dom"/>
</dbReference>
<keyword evidence="5" id="KW-0430">Lectin</keyword>
<evidence type="ECO:0000256" key="2">
    <source>
        <dbReference type="ARBA" id="ARBA00009918"/>
    </source>
</evidence>
<comment type="similarity">
    <text evidence="2">Belongs to the OS-9 family.</text>
</comment>
<feature type="compositionally biased region" description="Basic and acidic residues" evidence="9">
    <location>
        <begin position="274"/>
        <end position="285"/>
    </location>
</feature>
<dbReference type="InterPro" id="IPR045149">
    <property type="entry name" value="OS-9-like"/>
</dbReference>
<feature type="chain" id="PRO_5002202270" description="Protein OS-9 homolog" evidence="10">
    <location>
        <begin position="28"/>
        <end position="300"/>
    </location>
</feature>